<accession>A0ABP5JID3</accession>
<dbReference type="SUPFAM" id="SSF54427">
    <property type="entry name" value="NTF2-like"/>
    <property type="match status" value="1"/>
</dbReference>
<dbReference type="InterPro" id="IPR000391">
    <property type="entry name" value="Rng_hydr_dOase-bsu"/>
</dbReference>
<evidence type="ECO:0000256" key="1">
    <source>
        <dbReference type="ARBA" id="ARBA00009570"/>
    </source>
</evidence>
<name>A0ABP5JID3_9ACTN</name>
<evidence type="ECO:0000313" key="3">
    <source>
        <dbReference type="EMBL" id="GAA2118462.1"/>
    </source>
</evidence>
<evidence type="ECO:0000313" key="4">
    <source>
        <dbReference type="Proteomes" id="UP001501020"/>
    </source>
</evidence>
<proteinExistence type="inferred from homology"/>
<dbReference type="RefSeq" id="WP_344260179.1">
    <property type="nucleotide sequence ID" value="NZ_BAAAMR010000001.1"/>
</dbReference>
<dbReference type="CDD" id="cd00667">
    <property type="entry name" value="ring_hydroxylating_dioxygenases_beta"/>
    <property type="match status" value="1"/>
</dbReference>
<comment type="caution">
    <text evidence="3">The sequence shown here is derived from an EMBL/GenBank/DDBJ whole genome shotgun (WGS) entry which is preliminary data.</text>
</comment>
<dbReference type="InterPro" id="IPR032710">
    <property type="entry name" value="NTF2-like_dom_sf"/>
</dbReference>
<dbReference type="Proteomes" id="UP001501020">
    <property type="component" value="Unassembled WGS sequence"/>
</dbReference>
<protein>
    <submittedName>
        <fullName evidence="3">3-phenylpropionate/cinnamic acid dioxygenase subunit beta</fullName>
    </submittedName>
</protein>
<dbReference type="EMBL" id="BAAAMR010000001">
    <property type="protein sequence ID" value="GAA2118462.1"/>
    <property type="molecule type" value="Genomic_DNA"/>
</dbReference>
<sequence>MTTPVRRTDRAQVSLETETAVRSWLDYESMLLDDMRRLHEWHDLVAQDVVYQVPVLVPREFTSNLPDYPDGSYHMYDNWFTLKMRIDRLDGEHAWAEDPPSRLRRVVTGIVVTPGADETHVNVRSAFHLHRERLRFTPELWAGERHDVLRREGDDFRLAQRTVYLNHAVLPGAVLSFLF</sequence>
<organism evidence="3 4">
    <name type="scientific">Actinomadura napierensis</name>
    <dbReference type="NCBI Taxonomy" id="267854"/>
    <lineage>
        <taxon>Bacteria</taxon>
        <taxon>Bacillati</taxon>
        <taxon>Actinomycetota</taxon>
        <taxon>Actinomycetes</taxon>
        <taxon>Streptosporangiales</taxon>
        <taxon>Thermomonosporaceae</taxon>
        <taxon>Actinomadura</taxon>
    </lineage>
</organism>
<reference evidence="4" key="1">
    <citation type="journal article" date="2019" name="Int. J. Syst. Evol. Microbiol.">
        <title>The Global Catalogue of Microorganisms (GCM) 10K type strain sequencing project: providing services to taxonomists for standard genome sequencing and annotation.</title>
        <authorList>
            <consortium name="The Broad Institute Genomics Platform"/>
            <consortium name="The Broad Institute Genome Sequencing Center for Infectious Disease"/>
            <person name="Wu L."/>
            <person name="Ma J."/>
        </authorList>
    </citation>
    <scope>NUCLEOTIDE SEQUENCE [LARGE SCALE GENOMIC DNA]</scope>
    <source>
        <strain evidence="4">JCM 13850</strain>
    </source>
</reference>
<dbReference type="Pfam" id="PF00866">
    <property type="entry name" value="Ring_hydroxyl_B"/>
    <property type="match status" value="1"/>
</dbReference>
<dbReference type="PANTHER" id="PTHR41534">
    <property type="entry name" value="BLR3401 PROTEIN"/>
    <property type="match status" value="1"/>
</dbReference>
<dbReference type="GO" id="GO:0051213">
    <property type="term" value="F:dioxygenase activity"/>
    <property type="evidence" value="ECO:0007669"/>
    <property type="project" value="UniProtKB-KW"/>
</dbReference>
<keyword evidence="4" id="KW-1185">Reference proteome</keyword>
<dbReference type="PANTHER" id="PTHR41534:SF2">
    <property type="entry name" value="3-PHENYLPROPIONATE_CINNAMIC ACID DIOXYGENASE SUBUNIT BETA"/>
    <property type="match status" value="1"/>
</dbReference>
<comment type="similarity">
    <text evidence="1">Belongs to the bacterial ring-hydroxylating dioxygenase beta subunit family.</text>
</comment>
<evidence type="ECO:0000256" key="2">
    <source>
        <dbReference type="ARBA" id="ARBA00023002"/>
    </source>
</evidence>
<keyword evidence="2" id="KW-0560">Oxidoreductase</keyword>
<keyword evidence="3" id="KW-0223">Dioxygenase</keyword>
<dbReference type="Gene3D" id="3.10.450.50">
    <property type="match status" value="1"/>
</dbReference>
<gene>
    <name evidence="3" type="ORF">GCM10009727_01540</name>
</gene>